<dbReference type="eggNOG" id="ENOG50332G0">
    <property type="taxonomic scope" value="Bacteria"/>
</dbReference>
<dbReference type="AlphaFoldDB" id="A9DMA4"/>
<dbReference type="InterPro" id="IPR035897">
    <property type="entry name" value="Toll_tir_struct_dom_sf"/>
</dbReference>
<dbReference type="SUPFAM" id="SSF52200">
    <property type="entry name" value="Toll/Interleukin receptor TIR domain"/>
    <property type="match status" value="1"/>
</dbReference>
<proteinExistence type="predicted"/>
<evidence type="ECO:0000313" key="3">
    <source>
        <dbReference type="Proteomes" id="UP000002945"/>
    </source>
</evidence>
<comment type="caution">
    <text evidence="2">The sequence shown here is derived from an EMBL/GenBank/DDBJ whole genome shotgun (WGS) entry which is preliminary data.</text>
</comment>
<dbReference type="Pfam" id="PF13676">
    <property type="entry name" value="TIR_2"/>
    <property type="match status" value="1"/>
</dbReference>
<dbReference type="InterPro" id="IPR000157">
    <property type="entry name" value="TIR_dom"/>
</dbReference>
<dbReference type="OrthoDB" id="4772211at2"/>
<name>A9DMA4_9FLAO</name>
<reference evidence="2 3" key="1">
    <citation type="journal article" date="2011" name="J. Bacteriol.">
        <title>Genome sequence of the algicidal bacterium Kordia algicida OT-1.</title>
        <authorList>
            <person name="Lee H.S."/>
            <person name="Kang S.G."/>
            <person name="Kwon K.K."/>
            <person name="Lee J.H."/>
            <person name="Kim S.J."/>
        </authorList>
    </citation>
    <scope>NUCLEOTIDE SEQUENCE [LARGE SCALE GENOMIC DNA]</scope>
    <source>
        <strain evidence="2 3">OT-1</strain>
    </source>
</reference>
<dbReference type="Gene3D" id="3.40.50.10140">
    <property type="entry name" value="Toll/interleukin-1 receptor homology (TIR) domain"/>
    <property type="match status" value="1"/>
</dbReference>
<keyword evidence="3" id="KW-1185">Reference proteome</keyword>
<organism evidence="2 3">
    <name type="scientific">Kordia algicida OT-1</name>
    <dbReference type="NCBI Taxonomy" id="391587"/>
    <lineage>
        <taxon>Bacteria</taxon>
        <taxon>Pseudomonadati</taxon>
        <taxon>Bacteroidota</taxon>
        <taxon>Flavobacteriia</taxon>
        <taxon>Flavobacteriales</taxon>
        <taxon>Flavobacteriaceae</taxon>
        <taxon>Kordia</taxon>
    </lineage>
</organism>
<gene>
    <name evidence="2" type="ORF">KAOT1_20907</name>
</gene>
<evidence type="ECO:0000313" key="2">
    <source>
        <dbReference type="EMBL" id="EDP97662.1"/>
    </source>
</evidence>
<dbReference type="HOGENOM" id="CLU_1093198_0_0_10"/>
<protein>
    <recommendedName>
        <fullName evidence="1">TIR domain-containing protein</fullName>
    </recommendedName>
</protein>
<feature type="domain" description="TIR" evidence="1">
    <location>
        <begin position="96"/>
        <end position="210"/>
    </location>
</feature>
<dbReference type="EMBL" id="ABIB01000002">
    <property type="protein sequence ID" value="EDP97662.1"/>
    <property type="molecule type" value="Genomic_DNA"/>
</dbReference>
<dbReference type="Proteomes" id="UP000002945">
    <property type="component" value="Unassembled WGS sequence"/>
</dbReference>
<dbReference type="STRING" id="391587.KAOT1_20907"/>
<evidence type="ECO:0000259" key="1">
    <source>
        <dbReference type="Pfam" id="PF13676"/>
    </source>
</evidence>
<sequence>MNPVTKHRLIQDIFFSLQTSHSMKEMVAILGGYGIANKTVNDYTQVEIKKILATASDEILLLIADDLKIDTSNYVVRGKIKGKSVAKSTKKHLKKIFISHSSKDAEVVTTFIYILKAIGIPPENIFCTSLPGYGTPLGSNFIDEIETRLNEDVMVIFMLSDNFYDSPMCLIEMGAAWIKTKKQISVAITPFELGKIKGVFKHFQGIEIDNENHYDLLKETLEVEFGLESKRPLVWSPERDMFLKMIKQLVKVDK</sequence>
<accession>A9DMA4</accession>
<dbReference type="GO" id="GO:0007165">
    <property type="term" value="P:signal transduction"/>
    <property type="evidence" value="ECO:0007669"/>
    <property type="project" value="InterPro"/>
</dbReference>
<dbReference type="RefSeq" id="WP_007096710.1">
    <property type="nucleotide sequence ID" value="NZ_CP142125.1"/>
</dbReference>